<protein>
    <submittedName>
        <fullName evidence="1">Uncharacterized protein</fullName>
    </submittedName>
</protein>
<accession>A0ABS4AI65</accession>
<organism evidence="1 2">
    <name type="scientific">Pararoseomonas baculiformis</name>
    <dbReference type="NCBI Taxonomy" id="2820812"/>
    <lineage>
        <taxon>Bacteria</taxon>
        <taxon>Pseudomonadati</taxon>
        <taxon>Pseudomonadota</taxon>
        <taxon>Alphaproteobacteria</taxon>
        <taxon>Acetobacterales</taxon>
        <taxon>Acetobacteraceae</taxon>
        <taxon>Pararoseomonas</taxon>
    </lineage>
</organism>
<sequence length="95" mass="10146">MTRSDQQLIETSAFHAALYAATCLKPEMPIAARWMLFGEALAALETIEAVADEARDAFAPSLPFPSADWIGQQQASGAIHVRGHHFGRPGLIGAA</sequence>
<evidence type="ECO:0000313" key="1">
    <source>
        <dbReference type="EMBL" id="MBP0446728.1"/>
    </source>
</evidence>
<name>A0ABS4AI65_9PROT</name>
<evidence type="ECO:0000313" key="2">
    <source>
        <dbReference type="Proteomes" id="UP000681594"/>
    </source>
</evidence>
<comment type="caution">
    <text evidence="1">The sequence shown here is derived from an EMBL/GenBank/DDBJ whole genome shotgun (WGS) entry which is preliminary data.</text>
</comment>
<proteinExistence type="predicted"/>
<dbReference type="Proteomes" id="UP000681594">
    <property type="component" value="Unassembled WGS sequence"/>
</dbReference>
<reference evidence="1 2" key="1">
    <citation type="submission" date="2021-03" db="EMBL/GenBank/DDBJ databases">
        <authorList>
            <person name="So Y."/>
        </authorList>
    </citation>
    <scope>NUCLEOTIDE SEQUENCE [LARGE SCALE GENOMIC DNA]</scope>
    <source>
        <strain evidence="1 2">SSH11</strain>
    </source>
</reference>
<keyword evidence="2" id="KW-1185">Reference proteome</keyword>
<gene>
    <name evidence="1" type="ORF">J8J14_18290</name>
</gene>
<dbReference type="EMBL" id="JAGIZB010000020">
    <property type="protein sequence ID" value="MBP0446728.1"/>
    <property type="molecule type" value="Genomic_DNA"/>
</dbReference>